<comment type="similarity">
    <text evidence="1">Belongs to the type-I restriction system S methylase family.</text>
</comment>
<keyword evidence="3" id="KW-0238">DNA-binding</keyword>
<accession>A7I739</accession>
<dbReference type="GO" id="GO:0009307">
    <property type="term" value="P:DNA restriction-modification system"/>
    <property type="evidence" value="ECO:0007669"/>
    <property type="project" value="UniProtKB-KW"/>
</dbReference>
<dbReference type="SUPFAM" id="SSF116734">
    <property type="entry name" value="DNA methylase specificity domain"/>
    <property type="match status" value="2"/>
</dbReference>
<dbReference type="eggNOG" id="arCOG02626">
    <property type="taxonomic scope" value="Archaea"/>
</dbReference>
<dbReference type="Proteomes" id="UP000002408">
    <property type="component" value="Chromosome"/>
</dbReference>
<evidence type="ECO:0000313" key="6">
    <source>
        <dbReference type="Proteomes" id="UP000002408"/>
    </source>
</evidence>
<dbReference type="GO" id="GO:0003677">
    <property type="term" value="F:DNA binding"/>
    <property type="evidence" value="ECO:0007669"/>
    <property type="project" value="UniProtKB-KW"/>
</dbReference>
<dbReference type="GeneID" id="5412247"/>
<gene>
    <name evidence="5" type="ordered locus">Mboo_1032</name>
</gene>
<dbReference type="InterPro" id="IPR000055">
    <property type="entry name" value="Restrct_endonuc_typeI_TRD"/>
</dbReference>
<dbReference type="KEGG" id="mbn:Mboo_1032"/>
<dbReference type="InterPro" id="IPR051212">
    <property type="entry name" value="Type-I_RE_S_subunit"/>
</dbReference>
<evidence type="ECO:0000256" key="1">
    <source>
        <dbReference type="ARBA" id="ARBA00010923"/>
    </source>
</evidence>
<evidence type="ECO:0000256" key="3">
    <source>
        <dbReference type="ARBA" id="ARBA00023125"/>
    </source>
</evidence>
<dbReference type="AlphaFoldDB" id="A7I739"/>
<dbReference type="RefSeq" id="WP_012106577.1">
    <property type="nucleotide sequence ID" value="NC_009712.1"/>
</dbReference>
<organism evidence="5 6">
    <name type="scientific">Methanoregula boonei (strain DSM 21154 / JCM 14090 / 6A8)</name>
    <dbReference type="NCBI Taxonomy" id="456442"/>
    <lineage>
        <taxon>Archaea</taxon>
        <taxon>Methanobacteriati</taxon>
        <taxon>Methanobacteriota</taxon>
        <taxon>Stenosarchaea group</taxon>
        <taxon>Methanomicrobia</taxon>
        <taxon>Methanomicrobiales</taxon>
        <taxon>Methanoregulaceae</taxon>
        <taxon>Methanoregula</taxon>
    </lineage>
</organism>
<feature type="domain" description="Type I restriction modification DNA specificity" evidence="4">
    <location>
        <begin position="289"/>
        <end position="415"/>
    </location>
</feature>
<proteinExistence type="inferred from homology"/>
<evidence type="ECO:0000313" key="5">
    <source>
        <dbReference type="EMBL" id="ABS55550.1"/>
    </source>
</evidence>
<reference evidence="6" key="1">
    <citation type="journal article" date="2015" name="Microbiology">
        <title>Genome of Methanoregula boonei 6A8 reveals adaptations to oligotrophic peatland environments.</title>
        <authorList>
            <person name="Braeuer S."/>
            <person name="Cadillo-Quiroz H."/>
            <person name="Kyrpides N."/>
            <person name="Woyke T."/>
            <person name="Goodwin L."/>
            <person name="Detter C."/>
            <person name="Podell S."/>
            <person name="Yavitt J.B."/>
            <person name="Zinder S.H."/>
        </authorList>
    </citation>
    <scope>NUCLEOTIDE SEQUENCE [LARGE SCALE GENOMIC DNA]</scope>
    <source>
        <strain evidence="6">DSM 21154 / JCM 14090 / 6A8</strain>
    </source>
</reference>
<protein>
    <submittedName>
        <fullName evidence="5">Restriction modification system DNA specificity domain</fullName>
    </submittedName>
</protein>
<evidence type="ECO:0000259" key="4">
    <source>
        <dbReference type="Pfam" id="PF01420"/>
    </source>
</evidence>
<dbReference type="Pfam" id="PF01420">
    <property type="entry name" value="Methylase_S"/>
    <property type="match status" value="2"/>
</dbReference>
<dbReference type="PANTHER" id="PTHR43140">
    <property type="entry name" value="TYPE-1 RESTRICTION ENZYME ECOKI SPECIFICITY PROTEIN"/>
    <property type="match status" value="1"/>
</dbReference>
<feature type="domain" description="Type I restriction modification DNA specificity" evidence="4">
    <location>
        <begin position="25"/>
        <end position="177"/>
    </location>
</feature>
<dbReference type="HOGENOM" id="CLU_021095_10_4_2"/>
<dbReference type="REBASE" id="15916">
    <property type="entry name" value="S.Mbo6A8ORF1031P"/>
</dbReference>
<dbReference type="Gene3D" id="3.90.220.20">
    <property type="entry name" value="DNA methylase specificity domains"/>
    <property type="match status" value="2"/>
</dbReference>
<dbReference type="InterPro" id="IPR044946">
    <property type="entry name" value="Restrct_endonuc_typeI_TRD_sf"/>
</dbReference>
<evidence type="ECO:0000256" key="2">
    <source>
        <dbReference type="ARBA" id="ARBA00022747"/>
    </source>
</evidence>
<keyword evidence="2" id="KW-0680">Restriction system</keyword>
<dbReference type="CDD" id="cd17257">
    <property type="entry name" value="RMtype1_S_EcoBI-TRD1-CR1_like"/>
    <property type="match status" value="1"/>
</dbReference>
<keyword evidence="6" id="KW-1185">Reference proteome</keyword>
<dbReference type="EMBL" id="CP000780">
    <property type="protein sequence ID" value="ABS55550.1"/>
    <property type="molecule type" value="Genomic_DNA"/>
</dbReference>
<sequence>MSLTVPVAEIINSSTNPLLAIDPSWERVPLGKIAKVLNGFAFKSELFNDKKGTPLIRIRDIGNNKTECYYDGVFDEAYVIHPGDLLVGMDGDFNCSTWRGPKALLNQRVCKIEVNIEQYNRKFLEYVLPGYLKAINENTSSQTVKHLSSRSISEILLPNPPLTEQQRIVARVEALLSHVNAARERLSRVPLIMKKFRQAVLAAACSGGLTEGWRKENPDIEEANKLVKRLESIRKQFKIREISSIDNLELSDLPDSWTWIRLANIAIVMDPDHKMPKSSDGGIIFISPKDFKENYQIDMTKTKRISDEEFLRLSKKFVPRPLDILYSRIGADLGKARKAPQDIKFHISYSLAVIRQLGEMENSDYLFWLLNSMFIRNQAFENVRSIGVPDLGLRDIDNFIIPLPPLAEQYEIVRRVGLLFERADAIDREVEAATRRCERLTQAVLGKAFRGELTRNL</sequence>
<dbReference type="OrthoDB" id="84651at2157"/>
<dbReference type="STRING" id="456442.Mboo_1032"/>
<name>A7I739_METB6</name>
<dbReference type="PANTHER" id="PTHR43140:SF1">
    <property type="entry name" value="TYPE I RESTRICTION ENZYME ECOKI SPECIFICITY SUBUNIT"/>
    <property type="match status" value="1"/>
</dbReference>